<dbReference type="AlphaFoldDB" id="R7TFH0"/>
<name>R7TFH0_CAPTE</name>
<evidence type="ECO:0008006" key="5">
    <source>
        <dbReference type="Google" id="ProtNLM"/>
    </source>
</evidence>
<dbReference type="HOGENOM" id="CLU_018889_0_0_1"/>
<evidence type="ECO:0000313" key="3">
    <source>
        <dbReference type="EnsemblMetazoa" id="CapteP204576"/>
    </source>
</evidence>
<evidence type="ECO:0000256" key="1">
    <source>
        <dbReference type="SAM" id="MobiDB-lite"/>
    </source>
</evidence>
<dbReference type="EnsemblMetazoa" id="CapteT204576">
    <property type="protein sequence ID" value="CapteP204576"/>
    <property type="gene ID" value="CapteG204576"/>
</dbReference>
<gene>
    <name evidence="2" type="ORF">CAPTEDRAFT_204576</name>
</gene>
<keyword evidence="4" id="KW-1185">Reference proteome</keyword>
<protein>
    <recommendedName>
        <fullName evidence="5">Endonuclease/exonuclease/phosphatase domain-containing protein</fullName>
    </recommendedName>
</protein>
<feature type="region of interest" description="Disordered" evidence="1">
    <location>
        <begin position="178"/>
        <end position="280"/>
    </location>
</feature>
<feature type="compositionally biased region" description="Basic and acidic residues" evidence="1">
    <location>
        <begin position="178"/>
        <end position="199"/>
    </location>
</feature>
<dbReference type="SUPFAM" id="SSF56219">
    <property type="entry name" value="DNase I-like"/>
    <property type="match status" value="1"/>
</dbReference>
<dbReference type="OrthoDB" id="6113871at2759"/>
<feature type="compositionally biased region" description="Basic and acidic residues" evidence="1">
    <location>
        <begin position="250"/>
        <end position="272"/>
    </location>
</feature>
<dbReference type="Gene3D" id="3.60.10.10">
    <property type="entry name" value="Endonuclease/exonuclease/phosphatase"/>
    <property type="match status" value="1"/>
</dbReference>
<reference evidence="4" key="1">
    <citation type="submission" date="2012-12" db="EMBL/GenBank/DDBJ databases">
        <authorList>
            <person name="Hellsten U."/>
            <person name="Grimwood J."/>
            <person name="Chapman J.A."/>
            <person name="Shapiro H."/>
            <person name="Aerts A."/>
            <person name="Otillar R.P."/>
            <person name="Terry A.Y."/>
            <person name="Boore J.L."/>
            <person name="Simakov O."/>
            <person name="Marletaz F."/>
            <person name="Cho S.-J."/>
            <person name="Edsinger-Gonzales E."/>
            <person name="Havlak P."/>
            <person name="Kuo D.-H."/>
            <person name="Larsson T."/>
            <person name="Lv J."/>
            <person name="Arendt D."/>
            <person name="Savage R."/>
            <person name="Osoegawa K."/>
            <person name="de Jong P."/>
            <person name="Lindberg D.R."/>
            <person name="Seaver E.C."/>
            <person name="Weisblat D.A."/>
            <person name="Putnam N.H."/>
            <person name="Grigoriev I.V."/>
            <person name="Rokhsar D.S."/>
        </authorList>
    </citation>
    <scope>NUCLEOTIDE SEQUENCE</scope>
    <source>
        <strain evidence="4">I ESC-2004</strain>
    </source>
</reference>
<evidence type="ECO:0000313" key="2">
    <source>
        <dbReference type="EMBL" id="ELT89771.1"/>
    </source>
</evidence>
<accession>R7TFH0</accession>
<organism evidence="2">
    <name type="scientific">Capitella teleta</name>
    <name type="common">Polychaete worm</name>
    <dbReference type="NCBI Taxonomy" id="283909"/>
    <lineage>
        <taxon>Eukaryota</taxon>
        <taxon>Metazoa</taxon>
        <taxon>Spiralia</taxon>
        <taxon>Lophotrochozoa</taxon>
        <taxon>Annelida</taxon>
        <taxon>Polychaeta</taxon>
        <taxon>Sedentaria</taxon>
        <taxon>Scolecida</taxon>
        <taxon>Capitellidae</taxon>
        <taxon>Capitella</taxon>
    </lineage>
</organism>
<dbReference type="Proteomes" id="UP000014760">
    <property type="component" value="Unassembled WGS sequence"/>
</dbReference>
<feature type="region of interest" description="Disordered" evidence="1">
    <location>
        <begin position="1"/>
        <end position="32"/>
    </location>
</feature>
<sequence>MSGDNTPADIRSRSGSIVDGSEEKDRSSNPCPCNVDASSSVCNSVLGYLVGSLKKSPRDVVKKIALSHFCPDEIKTAKQALWSSSACVPAIGPWKPRKGSSNKPRQEFEIDDIFDALSKLDEASVKPVIHVPALDLDLLPPMNPAQLLPVIFLDKMNEMEAKMAAMQAQIDNLGKREQVSGHGRNEMAHRSTSRSDSRRSTGQQTKTRSAVPNPAGPAPPSMSAGSHAKSPPQDPERWPDRQDTASTSVKRVDTGEEETKQEHSNEWTEVVKQKSKKNHLKERVHKAAKEAEVIVGTKVDEGLSASNPIKHLFVNRLNNNHGVDDMKSFLLKNQVQARGIKKTSKDEWMKASFKISLNEGDFEKVFTPDLSRSHSLHTMSLKLFVSNEDLVIIDDSLGIPYNVDFTFESTTNASRSILDHFIVSHNIVPHVMSIECNHDVNNSSDHVPLTIELNVNTKYVKAESTGTRPKPQWHKATNEDLDAYRSTLDVLLQNIVIPEAALECSSSQCTNEMHREELLKLHDSLIQASLRASEHAIPISSIDLAKGRPTVIPGWNEYVAPLKSTASLWHFIWKECGQPQNGIVADIRRRTRAQYHRKIRQVKRNEATIRSAKMAEAFHDTRNHRRDFWAKVKKVKGSSVTVCDCLSTNLCETYLQ</sequence>
<dbReference type="InterPro" id="IPR036691">
    <property type="entry name" value="Endo/exonu/phosph_ase_sf"/>
</dbReference>
<dbReference type="EMBL" id="AMQN01032382">
    <property type="status" value="NOT_ANNOTATED_CDS"/>
    <property type="molecule type" value="Genomic_DNA"/>
</dbReference>
<reference evidence="2 4" key="2">
    <citation type="journal article" date="2013" name="Nature">
        <title>Insights into bilaterian evolution from three spiralian genomes.</title>
        <authorList>
            <person name="Simakov O."/>
            <person name="Marletaz F."/>
            <person name="Cho S.J."/>
            <person name="Edsinger-Gonzales E."/>
            <person name="Havlak P."/>
            <person name="Hellsten U."/>
            <person name="Kuo D.H."/>
            <person name="Larsson T."/>
            <person name="Lv J."/>
            <person name="Arendt D."/>
            <person name="Savage R."/>
            <person name="Osoegawa K."/>
            <person name="de Jong P."/>
            <person name="Grimwood J."/>
            <person name="Chapman J.A."/>
            <person name="Shapiro H."/>
            <person name="Aerts A."/>
            <person name="Otillar R.P."/>
            <person name="Terry A.Y."/>
            <person name="Boore J.L."/>
            <person name="Grigoriev I.V."/>
            <person name="Lindberg D.R."/>
            <person name="Seaver E.C."/>
            <person name="Weisblat D.A."/>
            <person name="Putnam N.H."/>
            <person name="Rokhsar D.S."/>
        </authorList>
    </citation>
    <scope>NUCLEOTIDE SEQUENCE</scope>
    <source>
        <strain evidence="2 4">I ESC-2004</strain>
    </source>
</reference>
<proteinExistence type="predicted"/>
<feature type="compositionally biased region" description="Basic and acidic residues" evidence="1">
    <location>
        <begin position="234"/>
        <end position="243"/>
    </location>
</feature>
<evidence type="ECO:0000313" key="4">
    <source>
        <dbReference type="Proteomes" id="UP000014760"/>
    </source>
</evidence>
<reference evidence="3" key="3">
    <citation type="submission" date="2015-06" db="UniProtKB">
        <authorList>
            <consortium name="EnsemblMetazoa"/>
        </authorList>
    </citation>
    <scope>IDENTIFICATION</scope>
</reference>
<dbReference type="EMBL" id="KB311190">
    <property type="protein sequence ID" value="ELT89771.1"/>
    <property type="molecule type" value="Genomic_DNA"/>
</dbReference>